<feature type="domain" description="FAD-binding" evidence="5">
    <location>
        <begin position="138"/>
        <end position="377"/>
    </location>
</feature>
<sequence>MNKPDPQKNFTVTIIGGGIGGLALAVGLLRRNICVQIYEAAPAFKEVGLGLSIGPAAHRAMPLLDPHIRDIYDALITTHADSPGYESFRQTWFEIVWATGAQEGELLLNLKALPSGQTTLRRASFLEALVSLVPSEIVHFGKRLESLIEDDGNDGNGGILLRFDDGSSARADMVIGCDGIKSRVKEAMLPVESQLTQPRYSGMYCYRAVLDMDEMVEAVGDQRARVSTLYVGRGAYAISYPIMRAEKVNTGLYILRDEWDYEDWIRPATKEDLRRDASGMGRYAKALAERMPDPSQWALFEHPHISTYCRGRVTILGDAAHASTPHQGAGAGQAIEDAHVLAELLSDSRVTSIPDAVAAFKAYDQVRRPRSQRVVTSSKEGARLLCLCLDGVGDDEDKLRKTFQERLRWLWDLDVQGQAEQAREKMTGYLNASCKSRL</sequence>
<dbReference type="OrthoDB" id="417877at2759"/>
<dbReference type="GeneID" id="81390744"/>
<evidence type="ECO:0000256" key="2">
    <source>
        <dbReference type="ARBA" id="ARBA00022827"/>
    </source>
</evidence>
<comment type="caution">
    <text evidence="6">The sequence shown here is derived from an EMBL/GenBank/DDBJ whole genome shotgun (WGS) entry which is preliminary data.</text>
</comment>
<name>A0A9W9GBZ1_9EURO</name>
<keyword evidence="7" id="KW-1185">Reference proteome</keyword>
<protein>
    <submittedName>
        <fullName evidence="6">FAD/NAD(P)-binding domain-containing protein</fullName>
    </submittedName>
</protein>
<dbReference type="Proteomes" id="UP001141434">
    <property type="component" value="Unassembled WGS sequence"/>
</dbReference>
<keyword evidence="3" id="KW-0560">Oxidoreductase</keyword>
<dbReference type="SUPFAM" id="SSF54373">
    <property type="entry name" value="FAD-linked reductases, C-terminal domain"/>
    <property type="match status" value="1"/>
</dbReference>
<dbReference type="Gene3D" id="3.50.50.60">
    <property type="entry name" value="FAD/NAD(P)-binding domain"/>
    <property type="match status" value="1"/>
</dbReference>
<dbReference type="PANTHER" id="PTHR46720">
    <property type="entry name" value="HYDROXYLASE, PUTATIVE (AFU_ORTHOLOGUE AFUA_3G01460)-RELATED"/>
    <property type="match status" value="1"/>
</dbReference>
<keyword evidence="1" id="KW-0285">Flavoprotein</keyword>
<dbReference type="PANTHER" id="PTHR46720:SF5">
    <property type="entry name" value="HYDROXYLASE, PUTATIVE (AFU_ORTHOLOGUE AFUA_3G01460)-RELATED"/>
    <property type="match status" value="1"/>
</dbReference>
<proteinExistence type="predicted"/>
<dbReference type="InterPro" id="IPR036188">
    <property type="entry name" value="FAD/NAD-bd_sf"/>
</dbReference>
<organism evidence="6 7">
    <name type="scientific">Penicillium alfredii</name>
    <dbReference type="NCBI Taxonomy" id="1506179"/>
    <lineage>
        <taxon>Eukaryota</taxon>
        <taxon>Fungi</taxon>
        <taxon>Dikarya</taxon>
        <taxon>Ascomycota</taxon>
        <taxon>Pezizomycotina</taxon>
        <taxon>Eurotiomycetes</taxon>
        <taxon>Eurotiomycetidae</taxon>
        <taxon>Eurotiales</taxon>
        <taxon>Aspergillaceae</taxon>
        <taxon>Penicillium</taxon>
    </lineage>
</organism>
<keyword evidence="4" id="KW-0812">Transmembrane</keyword>
<evidence type="ECO:0000259" key="5">
    <source>
        <dbReference type="Pfam" id="PF01494"/>
    </source>
</evidence>
<dbReference type="InterPro" id="IPR051104">
    <property type="entry name" value="FAD_monoxygenase"/>
</dbReference>
<evidence type="ECO:0000313" key="7">
    <source>
        <dbReference type="Proteomes" id="UP001141434"/>
    </source>
</evidence>
<dbReference type="SUPFAM" id="SSF51905">
    <property type="entry name" value="FAD/NAD(P)-binding domain"/>
    <property type="match status" value="1"/>
</dbReference>
<dbReference type="Pfam" id="PF01494">
    <property type="entry name" value="FAD_binding_3"/>
    <property type="match status" value="1"/>
</dbReference>
<reference evidence="6" key="2">
    <citation type="journal article" date="2023" name="IMA Fungus">
        <title>Comparative genomic study of the Penicillium genus elucidates a diverse pangenome and 15 lateral gene transfer events.</title>
        <authorList>
            <person name="Petersen C."/>
            <person name="Sorensen T."/>
            <person name="Nielsen M.R."/>
            <person name="Sondergaard T.E."/>
            <person name="Sorensen J.L."/>
            <person name="Fitzpatrick D.A."/>
            <person name="Frisvad J.C."/>
            <person name="Nielsen K.L."/>
        </authorList>
    </citation>
    <scope>NUCLEOTIDE SEQUENCE</scope>
    <source>
        <strain evidence="6">IBT 34128</strain>
    </source>
</reference>
<dbReference type="AlphaFoldDB" id="A0A9W9GBZ1"/>
<evidence type="ECO:0000256" key="3">
    <source>
        <dbReference type="ARBA" id="ARBA00023002"/>
    </source>
</evidence>
<dbReference type="FunFam" id="3.50.50.60:FF:000153">
    <property type="entry name" value="Salicylate hydroxylase, putative"/>
    <property type="match status" value="1"/>
</dbReference>
<accession>A0A9W9GBZ1</accession>
<evidence type="ECO:0000256" key="1">
    <source>
        <dbReference type="ARBA" id="ARBA00022630"/>
    </source>
</evidence>
<keyword evidence="4" id="KW-0472">Membrane</keyword>
<dbReference type="InterPro" id="IPR002938">
    <property type="entry name" value="FAD-bd"/>
</dbReference>
<evidence type="ECO:0000313" key="6">
    <source>
        <dbReference type="EMBL" id="KAJ5115235.1"/>
    </source>
</evidence>
<dbReference type="PRINTS" id="PR00420">
    <property type="entry name" value="RNGMNOXGNASE"/>
</dbReference>
<dbReference type="GO" id="GO:0016491">
    <property type="term" value="F:oxidoreductase activity"/>
    <property type="evidence" value="ECO:0007669"/>
    <property type="project" value="UniProtKB-KW"/>
</dbReference>
<dbReference type="GO" id="GO:0071949">
    <property type="term" value="F:FAD binding"/>
    <property type="evidence" value="ECO:0007669"/>
    <property type="project" value="InterPro"/>
</dbReference>
<dbReference type="RefSeq" id="XP_056516426.1">
    <property type="nucleotide sequence ID" value="XM_056651576.1"/>
</dbReference>
<dbReference type="GO" id="GO:0044550">
    <property type="term" value="P:secondary metabolite biosynthetic process"/>
    <property type="evidence" value="ECO:0007669"/>
    <property type="project" value="TreeGrafter"/>
</dbReference>
<evidence type="ECO:0000256" key="4">
    <source>
        <dbReference type="SAM" id="Phobius"/>
    </source>
</evidence>
<reference evidence="6" key="1">
    <citation type="submission" date="2022-11" db="EMBL/GenBank/DDBJ databases">
        <authorList>
            <person name="Petersen C."/>
        </authorList>
    </citation>
    <scope>NUCLEOTIDE SEQUENCE</scope>
    <source>
        <strain evidence="6">IBT 34128</strain>
    </source>
</reference>
<keyword evidence="2" id="KW-0274">FAD</keyword>
<feature type="transmembrane region" description="Helical" evidence="4">
    <location>
        <begin position="12"/>
        <end position="29"/>
    </location>
</feature>
<keyword evidence="4" id="KW-1133">Transmembrane helix</keyword>
<dbReference type="EMBL" id="JAPMSZ010000001">
    <property type="protein sequence ID" value="KAJ5115235.1"/>
    <property type="molecule type" value="Genomic_DNA"/>
</dbReference>
<gene>
    <name evidence="6" type="ORF">NUU61_000994</name>
</gene>